<dbReference type="Pfam" id="PF01757">
    <property type="entry name" value="Acyl_transf_3"/>
    <property type="match status" value="1"/>
</dbReference>
<organism evidence="3 4">
    <name type="scientific">Streptomyces massasporeus</name>
    <dbReference type="NCBI Taxonomy" id="67324"/>
    <lineage>
        <taxon>Bacteria</taxon>
        <taxon>Bacillati</taxon>
        <taxon>Actinomycetota</taxon>
        <taxon>Actinomycetes</taxon>
        <taxon>Kitasatosporales</taxon>
        <taxon>Streptomycetaceae</taxon>
        <taxon>Streptomyces</taxon>
    </lineage>
</organism>
<feature type="transmembrane region" description="Helical" evidence="1">
    <location>
        <begin position="208"/>
        <end position="228"/>
    </location>
</feature>
<sequence length="387" mass="43102">MNTSAPERRLPSLTGLRFFAAFSVFLSHIYYTFWFTEESSATATRASVVAGSAGVAFFFVLSGFVLTWSSRTGSPAPDFWRRRAVKVYPNHLVTWALALLLIYWMGGTATSGQAIPSFFLVHAWLPAFDVHNSVNGVSWSLSCEVVFYLCFPFLIPAIRKLSSRRLSLWAGANTAAVLSVPVAATYLVSNSPHFADLGIGQHQLWLAYIFPGSRLLEFTLGMLLARMVSEGQLRFIRPWHALLAVCVAAWTSLRIELLFTFTAVFVIPFAMTVVAFAYSDIQRRRTVLRTPVLVWLGEVSFAFYLTHGLVMSVAEHVYGDHFATAAMLAKLLWSMGLFLAATACSWMLYVLVERPLMRRFGTRRRENEAIVESDGAHRPGAGADART</sequence>
<feature type="transmembrane region" description="Helical" evidence="1">
    <location>
        <begin position="167"/>
        <end position="188"/>
    </location>
</feature>
<evidence type="ECO:0000313" key="4">
    <source>
        <dbReference type="Proteomes" id="UP001601288"/>
    </source>
</evidence>
<keyword evidence="4" id="KW-1185">Reference proteome</keyword>
<keyword evidence="3" id="KW-0012">Acyltransferase</keyword>
<dbReference type="PANTHER" id="PTHR23028">
    <property type="entry name" value="ACETYLTRANSFERASE"/>
    <property type="match status" value="1"/>
</dbReference>
<evidence type="ECO:0000313" key="3">
    <source>
        <dbReference type="EMBL" id="MFE9230787.1"/>
    </source>
</evidence>
<feature type="transmembrane region" description="Helical" evidence="1">
    <location>
        <begin position="331"/>
        <end position="352"/>
    </location>
</feature>
<keyword evidence="1" id="KW-1133">Transmembrane helix</keyword>
<dbReference type="PANTHER" id="PTHR23028:SF53">
    <property type="entry name" value="ACYL_TRANSF_3 DOMAIN-CONTAINING PROTEIN"/>
    <property type="match status" value="1"/>
</dbReference>
<feature type="transmembrane region" description="Helical" evidence="1">
    <location>
        <begin position="290"/>
        <end position="311"/>
    </location>
</feature>
<dbReference type="GO" id="GO:0016746">
    <property type="term" value="F:acyltransferase activity"/>
    <property type="evidence" value="ECO:0007669"/>
    <property type="project" value="UniProtKB-KW"/>
</dbReference>
<reference evidence="3 4" key="1">
    <citation type="submission" date="2024-10" db="EMBL/GenBank/DDBJ databases">
        <title>The Natural Products Discovery Center: Release of the First 8490 Sequenced Strains for Exploring Actinobacteria Biosynthetic Diversity.</title>
        <authorList>
            <person name="Kalkreuter E."/>
            <person name="Kautsar S.A."/>
            <person name="Yang D."/>
            <person name="Bader C.D."/>
            <person name="Teijaro C.N."/>
            <person name="Fluegel L."/>
            <person name="Davis C.M."/>
            <person name="Simpson J.R."/>
            <person name="Lauterbach L."/>
            <person name="Steele A.D."/>
            <person name="Gui C."/>
            <person name="Meng S."/>
            <person name="Li G."/>
            <person name="Viehrig K."/>
            <person name="Ye F."/>
            <person name="Su P."/>
            <person name="Kiefer A.F."/>
            <person name="Nichols A."/>
            <person name="Cepeda A.J."/>
            <person name="Yan W."/>
            <person name="Fan B."/>
            <person name="Jiang Y."/>
            <person name="Adhikari A."/>
            <person name="Zheng C.-J."/>
            <person name="Schuster L."/>
            <person name="Cowan T.M."/>
            <person name="Smanski M.J."/>
            <person name="Chevrette M.G."/>
            <person name="De Carvalho L.P.S."/>
            <person name="Shen B."/>
        </authorList>
    </citation>
    <scope>NUCLEOTIDE SEQUENCE [LARGE SCALE GENOMIC DNA]</scope>
    <source>
        <strain evidence="3 4">NPDC007066</strain>
    </source>
</reference>
<feature type="domain" description="Acyltransferase 3" evidence="2">
    <location>
        <begin position="12"/>
        <end position="349"/>
    </location>
</feature>
<name>A0ABW6LT80_9ACTN</name>
<keyword evidence="3" id="KW-0808">Transferase</keyword>
<dbReference type="RefSeq" id="WP_358291363.1">
    <property type="nucleotide sequence ID" value="NZ_JBEYGJ010000049.1"/>
</dbReference>
<feature type="transmembrane region" description="Helical" evidence="1">
    <location>
        <begin position="259"/>
        <end position="278"/>
    </location>
</feature>
<feature type="transmembrane region" description="Helical" evidence="1">
    <location>
        <begin position="12"/>
        <end position="34"/>
    </location>
</feature>
<proteinExistence type="predicted"/>
<dbReference type="EC" id="2.3.-.-" evidence="3"/>
<dbReference type="Proteomes" id="UP001601288">
    <property type="component" value="Unassembled WGS sequence"/>
</dbReference>
<protein>
    <submittedName>
        <fullName evidence="3">Acyltransferase family protein</fullName>
        <ecNumber evidence="3">2.3.-.-</ecNumber>
    </submittedName>
</protein>
<keyword evidence="1" id="KW-0472">Membrane</keyword>
<gene>
    <name evidence="3" type="ORF">ACFYM3_40695</name>
</gene>
<dbReference type="EMBL" id="JBIAFP010000039">
    <property type="protein sequence ID" value="MFE9230787.1"/>
    <property type="molecule type" value="Genomic_DNA"/>
</dbReference>
<feature type="transmembrane region" description="Helical" evidence="1">
    <location>
        <begin position="46"/>
        <end position="66"/>
    </location>
</feature>
<evidence type="ECO:0000256" key="1">
    <source>
        <dbReference type="SAM" id="Phobius"/>
    </source>
</evidence>
<dbReference type="InterPro" id="IPR002656">
    <property type="entry name" value="Acyl_transf_3_dom"/>
</dbReference>
<feature type="transmembrane region" description="Helical" evidence="1">
    <location>
        <begin position="136"/>
        <end position="155"/>
    </location>
</feature>
<accession>A0ABW6LT80</accession>
<comment type="caution">
    <text evidence="3">The sequence shown here is derived from an EMBL/GenBank/DDBJ whole genome shotgun (WGS) entry which is preliminary data.</text>
</comment>
<evidence type="ECO:0000259" key="2">
    <source>
        <dbReference type="Pfam" id="PF01757"/>
    </source>
</evidence>
<keyword evidence="1" id="KW-0812">Transmembrane</keyword>
<dbReference type="InterPro" id="IPR050879">
    <property type="entry name" value="Acyltransferase_3"/>
</dbReference>
<feature type="transmembrane region" description="Helical" evidence="1">
    <location>
        <begin position="235"/>
        <end position="253"/>
    </location>
</feature>
<feature type="transmembrane region" description="Helical" evidence="1">
    <location>
        <begin position="87"/>
        <end position="106"/>
    </location>
</feature>